<keyword evidence="9" id="KW-1185">Reference proteome</keyword>
<dbReference type="SUPFAM" id="SSF50494">
    <property type="entry name" value="Trypsin-like serine proteases"/>
    <property type="match status" value="1"/>
</dbReference>
<dbReference type="AlphaFoldDB" id="A0A318JRY1"/>
<proteinExistence type="inferred from homology"/>
<sequence>MTRKFRSMALVTAAMASVVVAAAGTASARPIAELGGGSGVAFENNSVCSLTTIGHDAAGRLVGITAGHCAPTGARVIAERLPEAGVLGTVAFSDDGKGLDYAVLELNPERINPVRTVGPTTIAGVGDAPGAGTTVCSSGRTTGTDCGVVWGELDGTSINQYCSQPGDSGGPVMVGDRLVGMNQGRLTGIGPIGFNVPCTTAGNPVHSPAFFQPIVVILAAINAQGGVGAGFQPI</sequence>
<dbReference type="EMBL" id="QJKF01000017">
    <property type="protein sequence ID" value="PXX57687.1"/>
    <property type="molecule type" value="Genomic_DNA"/>
</dbReference>
<comment type="caution">
    <text evidence="8">The sequence shown here is derived from an EMBL/GenBank/DDBJ whole genome shotgun (WGS) entry which is preliminary data.</text>
</comment>
<dbReference type="CDD" id="cd21112">
    <property type="entry name" value="alphaLP-like"/>
    <property type="match status" value="1"/>
</dbReference>
<dbReference type="Proteomes" id="UP000247569">
    <property type="component" value="Unassembled WGS sequence"/>
</dbReference>
<accession>A0A318JRY1</accession>
<dbReference type="GO" id="GO:0004252">
    <property type="term" value="F:serine-type endopeptidase activity"/>
    <property type="evidence" value="ECO:0007669"/>
    <property type="project" value="InterPro"/>
</dbReference>
<dbReference type="PRINTS" id="PR00861">
    <property type="entry name" value="ALYTICPTASE"/>
</dbReference>
<evidence type="ECO:0000259" key="7">
    <source>
        <dbReference type="Pfam" id="PF00089"/>
    </source>
</evidence>
<dbReference type="InterPro" id="IPR009003">
    <property type="entry name" value="Peptidase_S1_PA"/>
</dbReference>
<organism evidence="8 9">
    <name type="scientific">Nocardia tenerifensis</name>
    <dbReference type="NCBI Taxonomy" id="228006"/>
    <lineage>
        <taxon>Bacteria</taxon>
        <taxon>Bacillati</taxon>
        <taxon>Actinomycetota</taxon>
        <taxon>Actinomycetes</taxon>
        <taxon>Mycobacteriales</taxon>
        <taxon>Nocardiaceae</taxon>
        <taxon>Nocardia</taxon>
    </lineage>
</organism>
<protein>
    <recommendedName>
        <fullName evidence="7">Peptidase S1 domain-containing protein</fullName>
    </recommendedName>
</protein>
<evidence type="ECO:0000256" key="6">
    <source>
        <dbReference type="SAM" id="SignalP"/>
    </source>
</evidence>
<keyword evidence="4" id="KW-0720">Serine protease</keyword>
<feature type="signal peptide" evidence="6">
    <location>
        <begin position="1"/>
        <end position="22"/>
    </location>
</feature>
<reference evidence="8 9" key="1">
    <citation type="submission" date="2018-05" db="EMBL/GenBank/DDBJ databases">
        <title>Genomic Encyclopedia of Type Strains, Phase IV (KMG-IV): sequencing the most valuable type-strain genomes for metagenomic binning, comparative biology and taxonomic classification.</title>
        <authorList>
            <person name="Goeker M."/>
        </authorList>
    </citation>
    <scope>NUCLEOTIDE SEQUENCE [LARGE SCALE GENOMIC DNA]</scope>
    <source>
        <strain evidence="8 9">DSM 44704</strain>
    </source>
</reference>
<dbReference type="InterPro" id="IPR001316">
    <property type="entry name" value="Pept_S1A_streptogrisin"/>
</dbReference>
<dbReference type="Gene3D" id="2.40.10.10">
    <property type="entry name" value="Trypsin-like serine proteases"/>
    <property type="match status" value="2"/>
</dbReference>
<evidence type="ECO:0000256" key="4">
    <source>
        <dbReference type="ARBA" id="ARBA00022825"/>
    </source>
</evidence>
<comment type="similarity">
    <text evidence="1">Belongs to the peptidase S1 family.</text>
</comment>
<keyword evidence="3" id="KW-0378">Hydrolase</keyword>
<evidence type="ECO:0000256" key="1">
    <source>
        <dbReference type="ARBA" id="ARBA00007664"/>
    </source>
</evidence>
<keyword evidence="5" id="KW-1015">Disulfide bond</keyword>
<dbReference type="GO" id="GO:0006508">
    <property type="term" value="P:proteolysis"/>
    <property type="evidence" value="ECO:0007669"/>
    <property type="project" value="UniProtKB-KW"/>
</dbReference>
<name>A0A318JRY1_9NOCA</name>
<dbReference type="RefSeq" id="WP_040733237.1">
    <property type="nucleotide sequence ID" value="NZ_QJKF01000017.1"/>
</dbReference>
<feature type="domain" description="Peptidase S1" evidence="7">
    <location>
        <begin position="64"/>
        <end position="185"/>
    </location>
</feature>
<keyword evidence="6" id="KW-0732">Signal</keyword>
<evidence type="ECO:0000256" key="3">
    <source>
        <dbReference type="ARBA" id="ARBA00022801"/>
    </source>
</evidence>
<evidence type="ECO:0000313" key="8">
    <source>
        <dbReference type="EMBL" id="PXX57687.1"/>
    </source>
</evidence>
<dbReference type="InterPro" id="IPR043504">
    <property type="entry name" value="Peptidase_S1_PA_chymotrypsin"/>
</dbReference>
<feature type="chain" id="PRO_5039705959" description="Peptidase S1 domain-containing protein" evidence="6">
    <location>
        <begin position="23"/>
        <end position="234"/>
    </location>
</feature>
<evidence type="ECO:0000256" key="5">
    <source>
        <dbReference type="ARBA" id="ARBA00023157"/>
    </source>
</evidence>
<gene>
    <name evidence="8" type="ORF">DFR70_117116</name>
</gene>
<dbReference type="Pfam" id="PF00089">
    <property type="entry name" value="Trypsin"/>
    <property type="match status" value="1"/>
</dbReference>
<dbReference type="InterPro" id="IPR001254">
    <property type="entry name" value="Trypsin_dom"/>
</dbReference>
<keyword evidence="2" id="KW-0645">Protease</keyword>
<evidence type="ECO:0000313" key="9">
    <source>
        <dbReference type="Proteomes" id="UP000247569"/>
    </source>
</evidence>
<evidence type="ECO:0000256" key="2">
    <source>
        <dbReference type="ARBA" id="ARBA00022670"/>
    </source>
</evidence>